<accession>A0AA40VDM2</accession>
<name>A0AA40VDM2_9HYPH</name>
<gene>
    <name evidence="1" type="ORF">HNR51_005211</name>
</gene>
<proteinExistence type="predicted"/>
<evidence type="ECO:0000313" key="2">
    <source>
        <dbReference type="Proteomes" id="UP000543554"/>
    </source>
</evidence>
<dbReference type="SUPFAM" id="SSF140804">
    <property type="entry name" value="YidB-like"/>
    <property type="match status" value="1"/>
</dbReference>
<protein>
    <submittedName>
        <fullName evidence="1">Uncharacterized protein YidB (DUF937 family)</fullName>
    </submittedName>
</protein>
<dbReference type="Gene3D" id="1.10.10.690">
    <property type="entry name" value="YidB-like"/>
    <property type="match status" value="1"/>
</dbReference>
<comment type="caution">
    <text evidence="1">The sequence shown here is derived from an EMBL/GenBank/DDBJ whole genome shotgun (WGS) entry which is preliminary data.</text>
</comment>
<keyword evidence="2" id="KW-1185">Reference proteome</keyword>
<dbReference type="InterPro" id="IPR045372">
    <property type="entry name" value="YidB"/>
</dbReference>
<dbReference type="RefSeq" id="WP_182556823.1">
    <property type="nucleotide sequence ID" value="NZ_BPRF01000009.1"/>
</dbReference>
<sequence length="157" mass="16181">MSDGYPSMTALLGLLALAGYQNRDKLAELLGGAGQVVPAPAGAGVTPTSSAGGLGGLLGGLLGDQRSPAPGRFLHSGLGEMLERFQQAGHGAAAQSWVNQGPNQEIAPHHLEQAIGPDVLATLTQRTGLSREELLSRLSRDLPQAVDRYTPDGRVPA</sequence>
<organism evidence="1 2">
    <name type="scientific">Methylorubrum thiocyanatum</name>
    <dbReference type="NCBI Taxonomy" id="47958"/>
    <lineage>
        <taxon>Bacteria</taxon>
        <taxon>Pseudomonadati</taxon>
        <taxon>Pseudomonadota</taxon>
        <taxon>Alphaproteobacteria</taxon>
        <taxon>Hyphomicrobiales</taxon>
        <taxon>Methylobacteriaceae</taxon>
        <taxon>Methylorubrum</taxon>
    </lineage>
</organism>
<dbReference type="Pfam" id="PF20159">
    <property type="entry name" value="YidB"/>
    <property type="match status" value="1"/>
</dbReference>
<dbReference type="Proteomes" id="UP000543554">
    <property type="component" value="Unassembled WGS sequence"/>
</dbReference>
<dbReference type="AlphaFoldDB" id="A0AA40VDM2"/>
<reference evidence="1 2" key="1">
    <citation type="submission" date="2020-08" db="EMBL/GenBank/DDBJ databases">
        <title>Genomic Encyclopedia of Type Strains, Phase IV (KMG-IV): sequencing the most valuable type-strain genomes for metagenomic binning, comparative biology and taxonomic classification.</title>
        <authorList>
            <person name="Goeker M."/>
        </authorList>
    </citation>
    <scope>NUCLEOTIDE SEQUENCE [LARGE SCALE GENOMIC DNA]</scope>
    <source>
        <strain evidence="1 2">DSM 11490</strain>
    </source>
</reference>
<evidence type="ECO:0000313" key="1">
    <source>
        <dbReference type="EMBL" id="MBA8916092.1"/>
    </source>
</evidence>
<dbReference type="EMBL" id="JACJIB010000014">
    <property type="protein sequence ID" value="MBA8916092.1"/>
    <property type="molecule type" value="Genomic_DNA"/>
</dbReference>
<dbReference type="InterPro" id="IPR027405">
    <property type="entry name" value="YidB-like"/>
</dbReference>